<dbReference type="OrthoDB" id="9782335at2"/>
<dbReference type="PANTHER" id="PTHR38011:SF11">
    <property type="entry name" value="2,5-DIAMINO-6-RIBOSYLAMINO-4(3H)-PYRIMIDINONE 5'-PHOSPHATE REDUCTASE"/>
    <property type="match status" value="1"/>
</dbReference>
<gene>
    <name evidence="2" type="ORF">SAMN04488079_12719</name>
</gene>
<evidence type="ECO:0000259" key="1">
    <source>
        <dbReference type="Pfam" id="PF01872"/>
    </source>
</evidence>
<dbReference type="GO" id="GO:0009231">
    <property type="term" value="P:riboflavin biosynthetic process"/>
    <property type="evidence" value="ECO:0007669"/>
    <property type="project" value="InterPro"/>
</dbReference>
<keyword evidence="3" id="KW-1185">Reference proteome</keyword>
<dbReference type="Proteomes" id="UP000198924">
    <property type="component" value="Unassembled WGS sequence"/>
</dbReference>
<dbReference type="AlphaFoldDB" id="A0A1I4CB86"/>
<dbReference type="InterPro" id="IPR050765">
    <property type="entry name" value="Riboflavin_Biosynth_HTPR"/>
</dbReference>
<dbReference type="InterPro" id="IPR002734">
    <property type="entry name" value="RibDG_C"/>
</dbReference>
<sequence>MKCSVFIATSADGYIATAEGSVDWLHSAGNQDADMSENPDMGFNDFIASVDCMIMGRKCMETLAAFNLPPEQWPYGNIKIYVLSNSIKVTPENLRDKVEMYSGDILTLVNRLDGEGYKNAYIDGGATITSFLNHQLINEMIITKAPVVLGNGIPLFGKVAQPIKLEQASAQAFPNDYIQVRYTVRYL</sequence>
<accession>A0A1I4CB86</accession>
<dbReference type="EMBL" id="FOSH01000027">
    <property type="protein sequence ID" value="SFK78434.1"/>
    <property type="molecule type" value="Genomic_DNA"/>
</dbReference>
<feature type="domain" description="Bacterial bifunctional deaminase-reductase C-terminal" evidence="1">
    <location>
        <begin position="5"/>
        <end position="178"/>
    </location>
</feature>
<reference evidence="3" key="1">
    <citation type="submission" date="2016-10" db="EMBL/GenBank/DDBJ databases">
        <authorList>
            <person name="Varghese N."/>
            <person name="Submissions S."/>
        </authorList>
    </citation>
    <scope>NUCLEOTIDE SEQUENCE [LARGE SCALE GENOMIC DNA]</scope>
    <source>
        <strain evidence="3">DSM 11578</strain>
    </source>
</reference>
<dbReference type="Pfam" id="PF01872">
    <property type="entry name" value="RibD_C"/>
    <property type="match status" value="1"/>
</dbReference>
<dbReference type="SUPFAM" id="SSF53597">
    <property type="entry name" value="Dihydrofolate reductase-like"/>
    <property type="match status" value="1"/>
</dbReference>
<proteinExistence type="predicted"/>
<dbReference type="Gene3D" id="3.40.430.10">
    <property type="entry name" value="Dihydrofolate Reductase, subunit A"/>
    <property type="match status" value="1"/>
</dbReference>
<dbReference type="PANTHER" id="PTHR38011">
    <property type="entry name" value="DIHYDROFOLATE REDUCTASE FAMILY PROTEIN (AFU_ORTHOLOGUE AFUA_8G06820)"/>
    <property type="match status" value="1"/>
</dbReference>
<protein>
    <submittedName>
        <fullName evidence="2">Dihydrofolate reductase</fullName>
    </submittedName>
</protein>
<evidence type="ECO:0000313" key="3">
    <source>
        <dbReference type="Proteomes" id="UP000198924"/>
    </source>
</evidence>
<dbReference type="STRING" id="45496.SAMN04488079_12719"/>
<dbReference type="InterPro" id="IPR024072">
    <property type="entry name" value="DHFR-like_dom_sf"/>
</dbReference>
<organism evidence="2 3">
    <name type="scientific">Methylophaga sulfidovorans</name>
    <dbReference type="NCBI Taxonomy" id="45496"/>
    <lineage>
        <taxon>Bacteria</taxon>
        <taxon>Pseudomonadati</taxon>
        <taxon>Pseudomonadota</taxon>
        <taxon>Gammaproteobacteria</taxon>
        <taxon>Thiotrichales</taxon>
        <taxon>Piscirickettsiaceae</taxon>
        <taxon>Methylophaga</taxon>
    </lineage>
</organism>
<dbReference type="GO" id="GO:0008703">
    <property type="term" value="F:5-amino-6-(5-phosphoribosylamino)uracil reductase activity"/>
    <property type="evidence" value="ECO:0007669"/>
    <property type="project" value="InterPro"/>
</dbReference>
<evidence type="ECO:0000313" key="2">
    <source>
        <dbReference type="EMBL" id="SFK78434.1"/>
    </source>
</evidence>
<dbReference type="RefSeq" id="WP_091716208.1">
    <property type="nucleotide sequence ID" value="NZ_FOSH01000027.1"/>
</dbReference>
<name>A0A1I4CB86_9GAMM</name>